<feature type="chain" id="PRO_5042209838" evidence="1">
    <location>
        <begin position="23"/>
        <end position="261"/>
    </location>
</feature>
<accession>A0AAD5GHX1</accession>
<evidence type="ECO:0000256" key="1">
    <source>
        <dbReference type="SAM" id="SignalP"/>
    </source>
</evidence>
<proteinExistence type="predicted"/>
<dbReference type="Proteomes" id="UP001206925">
    <property type="component" value="Unassembled WGS sequence"/>
</dbReference>
<organism evidence="2 3">
    <name type="scientific">Ambrosia artemisiifolia</name>
    <name type="common">Common ragweed</name>
    <dbReference type="NCBI Taxonomy" id="4212"/>
    <lineage>
        <taxon>Eukaryota</taxon>
        <taxon>Viridiplantae</taxon>
        <taxon>Streptophyta</taxon>
        <taxon>Embryophyta</taxon>
        <taxon>Tracheophyta</taxon>
        <taxon>Spermatophyta</taxon>
        <taxon>Magnoliopsida</taxon>
        <taxon>eudicotyledons</taxon>
        <taxon>Gunneridae</taxon>
        <taxon>Pentapetalae</taxon>
        <taxon>asterids</taxon>
        <taxon>campanulids</taxon>
        <taxon>Asterales</taxon>
        <taxon>Asteraceae</taxon>
        <taxon>Asteroideae</taxon>
        <taxon>Heliantheae alliance</taxon>
        <taxon>Heliantheae</taxon>
        <taxon>Ambrosia</taxon>
    </lineage>
</organism>
<dbReference type="PANTHER" id="PTHR33491">
    <property type="entry name" value="OSJNBA0016N04.9 PROTEIN"/>
    <property type="match status" value="1"/>
</dbReference>
<keyword evidence="3" id="KW-1185">Reference proteome</keyword>
<dbReference type="Gene3D" id="2.10.25.10">
    <property type="entry name" value="Laminin"/>
    <property type="match status" value="1"/>
</dbReference>
<evidence type="ECO:0000313" key="3">
    <source>
        <dbReference type="Proteomes" id="UP001206925"/>
    </source>
</evidence>
<evidence type="ECO:0000313" key="2">
    <source>
        <dbReference type="EMBL" id="KAI7740518.1"/>
    </source>
</evidence>
<protein>
    <submittedName>
        <fullName evidence="2">Uncharacterized protein</fullName>
    </submittedName>
</protein>
<dbReference type="EMBL" id="JAMZMK010008417">
    <property type="protein sequence ID" value="KAI7740518.1"/>
    <property type="molecule type" value="Genomic_DNA"/>
</dbReference>
<gene>
    <name evidence="2" type="ORF">M8C21_024430</name>
</gene>
<reference evidence="2" key="1">
    <citation type="submission" date="2022-06" db="EMBL/GenBank/DDBJ databases">
        <title>Uncovering the hologenomic basis of an extraordinary plant invasion.</title>
        <authorList>
            <person name="Bieker V.C."/>
            <person name="Martin M.D."/>
            <person name="Gilbert T."/>
            <person name="Hodgins K."/>
            <person name="Battlay P."/>
            <person name="Petersen B."/>
            <person name="Wilson J."/>
        </authorList>
    </citation>
    <scope>NUCLEOTIDE SEQUENCE</scope>
    <source>
        <strain evidence="2">AA19_3_7</strain>
        <tissue evidence="2">Leaf</tissue>
    </source>
</reference>
<dbReference type="AlphaFoldDB" id="A0AAD5GHX1"/>
<name>A0AAD5GHX1_AMBAR</name>
<feature type="non-terminal residue" evidence="2">
    <location>
        <position position="1"/>
    </location>
</feature>
<keyword evidence="1" id="KW-0732">Signal</keyword>
<feature type="signal peptide" evidence="1">
    <location>
        <begin position="1"/>
        <end position="22"/>
    </location>
</feature>
<sequence length="261" mass="29301">MILNFLILSMVLIIPSPSSTSAQPNCTRVCAGGRHENQVPYPFGFSDGCEVHLNCSNAGEIRVGQYNVHNITRDHILINFPSKCDRQFNEIRQFNNRNFALTWRNGFLLSNCHWAFYECKVPTIRVGSHLNLQQCDTTGVDTTINCYSNNTPEQEEFINLNSLELPRCQYLVSSALFDVNGNSSHSESGPEFDQYLELGWWVRGECGCDRNAICRNVSYENQTIGYRCYCNQGYVGDGFIDGDGCRIQAQAPGGSNTKPPP</sequence>
<comment type="caution">
    <text evidence="2">The sequence shown here is derived from an EMBL/GenBank/DDBJ whole genome shotgun (WGS) entry which is preliminary data.</text>
</comment>